<feature type="compositionally biased region" description="Basic and acidic residues" evidence="1">
    <location>
        <begin position="69"/>
        <end position="92"/>
    </location>
</feature>
<sequence>MDVSWSGGPTNGRKKWSGARRCGQRVTEEVASSLTRIREVMQAEILIAARQRQNGQRRVLGTGRSFVRRGGEGRPEGTRSGNWREKQGKREPSGGARVRGADQAEYFPT</sequence>
<feature type="region of interest" description="Disordered" evidence="1">
    <location>
        <begin position="66"/>
        <end position="109"/>
    </location>
</feature>
<gene>
    <name evidence="2" type="ORF">Pcinc_028311</name>
</gene>
<evidence type="ECO:0000313" key="2">
    <source>
        <dbReference type="EMBL" id="KAK3866130.1"/>
    </source>
</evidence>
<comment type="caution">
    <text evidence="2">The sequence shown here is derived from an EMBL/GenBank/DDBJ whole genome shotgun (WGS) entry which is preliminary data.</text>
</comment>
<evidence type="ECO:0000256" key="1">
    <source>
        <dbReference type="SAM" id="MobiDB-lite"/>
    </source>
</evidence>
<organism evidence="2 3">
    <name type="scientific">Petrolisthes cinctipes</name>
    <name type="common">Flat porcelain crab</name>
    <dbReference type="NCBI Taxonomy" id="88211"/>
    <lineage>
        <taxon>Eukaryota</taxon>
        <taxon>Metazoa</taxon>
        <taxon>Ecdysozoa</taxon>
        <taxon>Arthropoda</taxon>
        <taxon>Crustacea</taxon>
        <taxon>Multicrustacea</taxon>
        <taxon>Malacostraca</taxon>
        <taxon>Eumalacostraca</taxon>
        <taxon>Eucarida</taxon>
        <taxon>Decapoda</taxon>
        <taxon>Pleocyemata</taxon>
        <taxon>Anomura</taxon>
        <taxon>Galatheoidea</taxon>
        <taxon>Porcellanidae</taxon>
        <taxon>Petrolisthes</taxon>
    </lineage>
</organism>
<dbReference type="Proteomes" id="UP001286313">
    <property type="component" value="Unassembled WGS sequence"/>
</dbReference>
<dbReference type="EMBL" id="JAWQEG010003458">
    <property type="protein sequence ID" value="KAK3866130.1"/>
    <property type="molecule type" value="Genomic_DNA"/>
</dbReference>
<reference evidence="2" key="1">
    <citation type="submission" date="2023-10" db="EMBL/GenBank/DDBJ databases">
        <title>Genome assemblies of two species of porcelain crab, Petrolisthes cinctipes and Petrolisthes manimaculis (Anomura: Porcellanidae).</title>
        <authorList>
            <person name="Angst P."/>
        </authorList>
    </citation>
    <scope>NUCLEOTIDE SEQUENCE</scope>
    <source>
        <strain evidence="2">PB745_01</strain>
        <tissue evidence="2">Gill</tissue>
    </source>
</reference>
<evidence type="ECO:0000313" key="3">
    <source>
        <dbReference type="Proteomes" id="UP001286313"/>
    </source>
</evidence>
<accession>A0AAE1F2B5</accession>
<feature type="region of interest" description="Disordered" evidence="1">
    <location>
        <begin position="1"/>
        <end position="25"/>
    </location>
</feature>
<dbReference type="AlphaFoldDB" id="A0AAE1F2B5"/>
<keyword evidence="3" id="KW-1185">Reference proteome</keyword>
<protein>
    <submittedName>
        <fullName evidence="2">Uncharacterized protein</fullName>
    </submittedName>
</protein>
<proteinExistence type="predicted"/>
<name>A0AAE1F2B5_PETCI</name>